<comment type="caution">
    <text evidence="3">The sequence shown here is derived from an EMBL/GenBank/DDBJ whole genome shotgun (WGS) entry which is preliminary data.</text>
</comment>
<organism evidence="3 4">
    <name type="scientific">Candidatus Zambryskibacteria bacterium RIFCSPHIGHO2_02_FULL_43_14</name>
    <dbReference type="NCBI Taxonomy" id="1802748"/>
    <lineage>
        <taxon>Bacteria</taxon>
        <taxon>Candidatus Zambryskiibacteriota</taxon>
    </lineage>
</organism>
<feature type="chain" id="PRO_5009584542" evidence="2">
    <location>
        <begin position="22"/>
        <end position="199"/>
    </location>
</feature>
<dbReference type="EMBL" id="MHVR01000023">
    <property type="protein sequence ID" value="OHA95585.1"/>
    <property type="molecule type" value="Genomic_DNA"/>
</dbReference>
<evidence type="ECO:0000256" key="1">
    <source>
        <dbReference type="SAM" id="MobiDB-lite"/>
    </source>
</evidence>
<sequence length="199" mass="20206">MKKLLLSGSIVALLLPALAFAAYNDVSMDTTVVLTVNSITLNVSGSASTIESLVINPTTFVVTIKNGSSFQVTAPGRESLSADTGQGQNVNTCNGTESKLGYNLSGTSDTVTVTIAPSTTLCADVAEVGSSSKSDGSGGGGGTPAPQASPVAQLVTTTDFSSWTPAQKQAAIAQIRAALIPLIQQLIVLIQQQIASGNY</sequence>
<evidence type="ECO:0000313" key="4">
    <source>
        <dbReference type="Proteomes" id="UP000178175"/>
    </source>
</evidence>
<reference evidence="3 4" key="1">
    <citation type="journal article" date="2016" name="Nat. Commun.">
        <title>Thousands of microbial genomes shed light on interconnected biogeochemical processes in an aquifer system.</title>
        <authorList>
            <person name="Anantharaman K."/>
            <person name="Brown C.T."/>
            <person name="Hug L.A."/>
            <person name="Sharon I."/>
            <person name="Castelle C.J."/>
            <person name="Probst A.J."/>
            <person name="Thomas B.C."/>
            <person name="Singh A."/>
            <person name="Wilkins M.J."/>
            <person name="Karaoz U."/>
            <person name="Brodie E.L."/>
            <person name="Williams K.H."/>
            <person name="Hubbard S.S."/>
            <person name="Banfield J.F."/>
        </authorList>
    </citation>
    <scope>NUCLEOTIDE SEQUENCE [LARGE SCALE GENOMIC DNA]</scope>
</reference>
<dbReference type="Proteomes" id="UP000178175">
    <property type="component" value="Unassembled WGS sequence"/>
</dbReference>
<name>A0A1G2TE52_9BACT</name>
<protein>
    <submittedName>
        <fullName evidence="3">Uncharacterized protein</fullName>
    </submittedName>
</protein>
<proteinExistence type="predicted"/>
<gene>
    <name evidence="3" type="ORF">A3C70_00990</name>
</gene>
<feature type="signal peptide" evidence="2">
    <location>
        <begin position="1"/>
        <end position="21"/>
    </location>
</feature>
<evidence type="ECO:0000313" key="3">
    <source>
        <dbReference type="EMBL" id="OHA95585.1"/>
    </source>
</evidence>
<dbReference type="AlphaFoldDB" id="A0A1G2TE52"/>
<evidence type="ECO:0000256" key="2">
    <source>
        <dbReference type="SAM" id="SignalP"/>
    </source>
</evidence>
<feature type="region of interest" description="Disordered" evidence="1">
    <location>
        <begin position="131"/>
        <end position="150"/>
    </location>
</feature>
<accession>A0A1G2TE52</accession>
<keyword evidence="2" id="KW-0732">Signal</keyword>